<feature type="binding site" evidence="2">
    <location>
        <position position="350"/>
    </location>
    <ligand>
        <name>FAD</name>
        <dbReference type="ChEBI" id="CHEBI:57692"/>
    </ligand>
</feature>
<organism evidence="3 5">
    <name type="scientific">Aquisalinus luteolus</name>
    <dbReference type="NCBI Taxonomy" id="1566827"/>
    <lineage>
        <taxon>Bacteria</taxon>
        <taxon>Pseudomonadati</taxon>
        <taxon>Pseudomonadota</taxon>
        <taxon>Alphaproteobacteria</taxon>
        <taxon>Parvularculales</taxon>
        <taxon>Parvularculaceae</taxon>
        <taxon>Aquisalinus</taxon>
    </lineage>
</organism>
<sequence length="508" mass="56330">MTTQQAAAPLSSIVIVGGGTAGWMTAAAISRMVAAGISVQLIESDQIGTVGVGEATIPSLRDFNLALGINENEFLRAVQGTFKLGIEFSNWGNVGERYIHPFGKYGRKTHGIDFHQIWLKQKHRGGQADPGPIDDYSISIAAARNGRFSRPVANPDAILSALNYAYHIDAGRYAQYLRDYAEDRGVKRIEGKIISVEQAPDSGNITAVKLEDGSLVDGDFFVDCSGFRSLLLGETLGVPYISWQHWLPCDRAFAVPSAPSGRPRPYTRAMAEDSGWRWNIPLQHRTGNGHVFSSAHGDEDTALRKLADGMEGQAIGEPRLLRFVAGRREKLWEKNCLAIGLSGGFIEPLESTSIHLIQSGIFRLMALFPDAGFDPVEIREYNRWLIEEYEHIRDFIILHYRATERSNTDFWKYCQTMEIPDSLAAKIELWRGKGRIFPAGNSLFTEESWIAVLLGQNIIPHSVDPVTAMLPPEATDRFMQQLQTIIDQAAQSLPSHADYILANCQAEK</sequence>
<dbReference type="InterPro" id="IPR006905">
    <property type="entry name" value="Flavin_halogenase"/>
</dbReference>
<reference evidence="4 6" key="2">
    <citation type="submission" date="2020-02" db="EMBL/GenBank/DDBJ databases">
        <title>Genome sequence of Parvularcula flava strain NH6-79.</title>
        <authorList>
            <person name="Abdul Karim M.H."/>
            <person name="Lam M.Q."/>
            <person name="Chen S.J."/>
            <person name="Yahya A."/>
            <person name="Shahir S."/>
            <person name="Shamsir M.S."/>
            <person name="Chong C.S."/>
        </authorList>
    </citation>
    <scope>NUCLEOTIDE SEQUENCE [LARGE SCALE GENOMIC DNA]</scope>
    <source>
        <strain evidence="4 6">NH6-79</strain>
    </source>
</reference>
<evidence type="ECO:0000313" key="6">
    <source>
        <dbReference type="Proteomes" id="UP000818603"/>
    </source>
</evidence>
<dbReference type="GO" id="GO:0000166">
    <property type="term" value="F:nucleotide binding"/>
    <property type="evidence" value="ECO:0007669"/>
    <property type="project" value="UniProtKB-KW"/>
</dbReference>
<dbReference type="Proteomes" id="UP000621856">
    <property type="component" value="Unassembled WGS sequence"/>
</dbReference>
<feature type="binding site" evidence="2">
    <location>
        <position position="354"/>
    </location>
    <ligand>
        <name>FAD</name>
        <dbReference type="ChEBI" id="CHEBI:57692"/>
    </ligand>
</feature>
<reference evidence="3" key="1">
    <citation type="journal article" date="2014" name="Int. J. Syst. Evol. Microbiol.">
        <title>Complete genome sequence of Corynebacterium casei LMG S-19264T (=DSM 44701T), isolated from a smear-ripened cheese.</title>
        <authorList>
            <consortium name="US DOE Joint Genome Institute (JGI-PGF)"/>
            <person name="Walter F."/>
            <person name="Albersmeier A."/>
            <person name="Kalinowski J."/>
            <person name="Ruckert C."/>
        </authorList>
    </citation>
    <scope>NUCLEOTIDE SEQUENCE</scope>
    <source>
        <strain evidence="3">CGMCC 1.14984</strain>
    </source>
</reference>
<keyword evidence="2" id="KW-0274">FAD</keyword>
<keyword evidence="2" id="KW-0285">Flavoprotein</keyword>
<feature type="active site" evidence="1">
    <location>
        <position position="83"/>
    </location>
</feature>
<dbReference type="RefSeq" id="WP_155142933.1">
    <property type="nucleotide sequence ID" value="NZ_BMGZ01000006.1"/>
</dbReference>
<feature type="binding site" evidence="2">
    <location>
        <position position="341"/>
    </location>
    <ligand>
        <name>FAD</name>
        <dbReference type="ChEBI" id="CHEBI:57692"/>
    </ligand>
</feature>
<feature type="binding site" evidence="2">
    <location>
        <begin position="18"/>
        <end position="21"/>
    </location>
    <ligand>
        <name>FAD</name>
        <dbReference type="ChEBI" id="CHEBI:57692"/>
    </ligand>
</feature>
<dbReference type="InterPro" id="IPR033856">
    <property type="entry name" value="Trp_halogen"/>
</dbReference>
<dbReference type="PANTHER" id="PTHR43747">
    <property type="entry name" value="FAD-BINDING PROTEIN"/>
    <property type="match status" value="1"/>
</dbReference>
<dbReference type="InterPro" id="IPR050816">
    <property type="entry name" value="Flavin-dep_Halogenase_NPB"/>
</dbReference>
<dbReference type="Gene3D" id="3.50.50.60">
    <property type="entry name" value="FAD/NAD(P)-binding domain"/>
    <property type="match status" value="1"/>
</dbReference>
<evidence type="ECO:0000256" key="1">
    <source>
        <dbReference type="PIRSR" id="PIRSR011396-1"/>
    </source>
</evidence>
<comment type="caution">
    <text evidence="3">The sequence shown here is derived from an EMBL/GenBank/DDBJ whole genome shotgun (WGS) entry which is preliminary data.</text>
</comment>
<dbReference type="PANTHER" id="PTHR43747:SF4">
    <property type="entry name" value="FLAVIN-DEPENDENT TRYPTOPHAN HALOGENASE"/>
    <property type="match status" value="1"/>
</dbReference>
<name>A0A8J3A765_9PROT</name>
<dbReference type="PIRSF" id="PIRSF011396">
    <property type="entry name" value="Trp_halogenase"/>
    <property type="match status" value="1"/>
</dbReference>
<dbReference type="Proteomes" id="UP000818603">
    <property type="component" value="Unassembled WGS sequence"/>
</dbReference>
<evidence type="ECO:0000313" key="3">
    <source>
        <dbReference type="EMBL" id="GGI02190.1"/>
    </source>
</evidence>
<accession>A0A8J3A765</accession>
<evidence type="ECO:0000313" key="4">
    <source>
        <dbReference type="EMBL" id="NHK29658.1"/>
    </source>
</evidence>
<dbReference type="GO" id="GO:0004497">
    <property type="term" value="F:monooxygenase activity"/>
    <property type="evidence" value="ECO:0007669"/>
    <property type="project" value="InterPro"/>
</dbReference>
<dbReference type="EMBL" id="BMGZ01000006">
    <property type="protein sequence ID" value="GGI02190.1"/>
    <property type="molecule type" value="Genomic_DNA"/>
</dbReference>
<dbReference type="SUPFAM" id="SSF51905">
    <property type="entry name" value="FAD/NAD(P)-binding domain"/>
    <property type="match status" value="1"/>
</dbReference>
<keyword evidence="6" id="KW-1185">Reference proteome</keyword>
<evidence type="ECO:0000313" key="5">
    <source>
        <dbReference type="Proteomes" id="UP000621856"/>
    </source>
</evidence>
<dbReference type="AlphaFoldDB" id="A0A8J3A765"/>
<dbReference type="EMBL" id="VCJR02000007">
    <property type="protein sequence ID" value="NHK29658.1"/>
    <property type="molecule type" value="Genomic_DNA"/>
</dbReference>
<keyword evidence="2" id="KW-0547">Nucleotide-binding</keyword>
<gene>
    <name evidence="4" type="ORF">FF098_017260</name>
    <name evidence="3" type="ORF">GCM10011355_34610</name>
</gene>
<protein>
    <submittedName>
        <fullName evidence="4">Tryptophan 7-halogenase</fullName>
    </submittedName>
    <submittedName>
        <fullName evidence="3">Tryptophan halogenase</fullName>
    </submittedName>
</protein>
<dbReference type="InterPro" id="IPR036188">
    <property type="entry name" value="FAD/NAD-bd_sf"/>
</dbReference>
<evidence type="ECO:0000256" key="2">
    <source>
        <dbReference type="PIRSR" id="PIRSR011396-2"/>
    </source>
</evidence>
<proteinExistence type="predicted"/>
<reference evidence="3" key="3">
    <citation type="submission" date="2020-09" db="EMBL/GenBank/DDBJ databases">
        <authorList>
            <person name="Sun Q."/>
            <person name="Zhou Y."/>
        </authorList>
    </citation>
    <scope>NUCLEOTIDE SEQUENCE</scope>
    <source>
        <strain evidence="3">CGMCC 1.14984</strain>
    </source>
</reference>
<dbReference type="Pfam" id="PF04820">
    <property type="entry name" value="Trp_halogenase"/>
    <property type="match status" value="1"/>
</dbReference>
<feature type="binding site" evidence="2">
    <location>
        <position position="83"/>
    </location>
    <ligand>
        <name>7-chloro-L-tryptophan</name>
        <dbReference type="ChEBI" id="CHEBI:58713"/>
    </ligand>
</feature>